<feature type="signal peptide" evidence="11">
    <location>
        <begin position="1"/>
        <end position="22"/>
    </location>
</feature>
<name>A0AAV6VXE3_9ARAC</name>
<dbReference type="Gene3D" id="3.40.30.10">
    <property type="entry name" value="Glutaredoxin"/>
    <property type="match status" value="2"/>
</dbReference>
<keyword evidence="4 11" id="KW-0732">Signal</keyword>
<comment type="cofactor">
    <cofactor evidence="1 10">
        <name>FAD</name>
        <dbReference type="ChEBI" id="CHEBI:57692"/>
    </cofactor>
</comment>
<dbReference type="InterPro" id="IPR042568">
    <property type="entry name" value="QSOX_FAD-bd_sf"/>
</dbReference>
<keyword evidence="10" id="KW-1133">Transmembrane helix</keyword>
<comment type="caution">
    <text evidence="14">The sequence shown here is derived from an EMBL/GenBank/DDBJ whole genome shotgun (WGS) entry which is preliminary data.</text>
</comment>
<dbReference type="AlphaFoldDB" id="A0AAV6VXE3"/>
<keyword evidence="3 10" id="KW-0285">Flavoprotein</keyword>
<dbReference type="FunFam" id="1.20.120.310:FF:000001">
    <property type="entry name" value="Sulfhydryl oxidase"/>
    <property type="match status" value="1"/>
</dbReference>
<keyword evidence="7" id="KW-1015">Disulfide bond</keyword>
<dbReference type="SUPFAM" id="SSF69000">
    <property type="entry name" value="FAD-dependent thiol oxidase"/>
    <property type="match status" value="1"/>
</dbReference>
<reference evidence="14 15" key="1">
    <citation type="journal article" date="2022" name="Nat. Ecol. Evol.">
        <title>A masculinizing supergene underlies an exaggerated male reproductive morph in a spider.</title>
        <authorList>
            <person name="Hendrickx F."/>
            <person name="De Corte Z."/>
            <person name="Sonet G."/>
            <person name="Van Belleghem S.M."/>
            <person name="Kostlbacher S."/>
            <person name="Vangestel C."/>
        </authorList>
    </citation>
    <scope>NUCLEOTIDE SEQUENCE [LARGE SCALE GENOMIC DNA]</scope>
    <source>
        <strain evidence="14">W744_W776</strain>
    </source>
</reference>
<keyword evidence="8" id="KW-0325">Glycoprotein</keyword>
<dbReference type="InterPro" id="IPR017937">
    <property type="entry name" value="Thioredoxin_CS"/>
</dbReference>
<feature type="chain" id="PRO_5043630552" description="Sulfhydryl oxidase" evidence="11">
    <location>
        <begin position="23"/>
        <end position="600"/>
    </location>
</feature>
<evidence type="ECO:0000256" key="3">
    <source>
        <dbReference type="ARBA" id="ARBA00022630"/>
    </source>
</evidence>
<dbReference type="GO" id="GO:0003756">
    <property type="term" value="F:protein disulfide isomerase activity"/>
    <property type="evidence" value="ECO:0007669"/>
    <property type="project" value="TreeGrafter"/>
</dbReference>
<feature type="domain" description="ERV/ALR sulfhydryl oxidase" evidence="12">
    <location>
        <begin position="392"/>
        <end position="498"/>
    </location>
</feature>
<dbReference type="EC" id="1.8.3.2" evidence="10"/>
<gene>
    <name evidence="14" type="ORF">JTE90_012752</name>
</gene>
<keyword evidence="15" id="KW-1185">Reference proteome</keyword>
<accession>A0AAV6VXE3</accession>
<evidence type="ECO:0000256" key="2">
    <source>
        <dbReference type="ARBA" id="ARBA00006041"/>
    </source>
</evidence>
<dbReference type="Proteomes" id="UP000827092">
    <property type="component" value="Unassembled WGS sequence"/>
</dbReference>
<evidence type="ECO:0000256" key="8">
    <source>
        <dbReference type="ARBA" id="ARBA00023180"/>
    </source>
</evidence>
<dbReference type="GO" id="GO:0016971">
    <property type="term" value="F:flavin-dependent sulfhydryl oxidase activity"/>
    <property type="evidence" value="ECO:0007669"/>
    <property type="project" value="InterPro"/>
</dbReference>
<comment type="similarity">
    <text evidence="2">Belongs to the quiescin-sulfhydryl oxidase (QSOX) family.</text>
</comment>
<dbReference type="InterPro" id="IPR036249">
    <property type="entry name" value="Thioredoxin-like_sf"/>
</dbReference>
<protein>
    <recommendedName>
        <fullName evidence="10">Sulfhydryl oxidase</fullName>
        <ecNumber evidence="10">1.8.3.2</ecNumber>
    </recommendedName>
</protein>
<evidence type="ECO:0000256" key="1">
    <source>
        <dbReference type="ARBA" id="ARBA00001974"/>
    </source>
</evidence>
<dbReference type="Pfam" id="PF00085">
    <property type="entry name" value="Thioredoxin"/>
    <property type="match status" value="1"/>
</dbReference>
<keyword evidence="10" id="KW-0812">Transmembrane</keyword>
<evidence type="ECO:0000256" key="6">
    <source>
        <dbReference type="ARBA" id="ARBA00023002"/>
    </source>
</evidence>
<evidence type="ECO:0000256" key="4">
    <source>
        <dbReference type="ARBA" id="ARBA00022729"/>
    </source>
</evidence>
<organism evidence="14 15">
    <name type="scientific">Oedothorax gibbosus</name>
    <dbReference type="NCBI Taxonomy" id="931172"/>
    <lineage>
        <taxon>Eukaryota</taxon>
        <taxon>Metazoa</taxon>
        <taxon>Ecdysozoa</taxon>
        <taxon>Arthropoda</taxon>
        <taxon>Chelicerata</taxon>
        <taxon>Arachnida</taxon>
        <taxon>Araneae</taxon>
        <taxon>Araneomorphae</taxon>
        <taxon>Entelegynae</taxon>
        <taxon>Araneoidea</taxon>
        <taxon>Linyphiidae</taxon>
        <taxon>Erigoninae</taxon>
        <taxon>Oedothorax</taxon>
    </lineage>
</organism>
<dbReference type="Gene3D" id="1.20.120.310">
    <property type="entry name" value="ERV/ALR sulfhydryl oxidase domain"/>
    <property type="match status" value="1"/>
</dbReference>
<evidence type="ECO:0000259" key="13">
    <source>
        <dbReference type="PROSITE" id="PS51352"/>
    </source>
</evidence>
<evidence type="ECO:0000259" key="12">
    <source>
        <dbReference type="PROSITE" id="PS51324"/>
    </source>
</evidence>
<dbReference type="Gene3D" id="1.20.120.1960">
    <property type="entry name" value="QSOX sulfhydryl oxidase domain"/>
    <property type="match status" value="1"/>
</dbReference>
<evidence type="ECO:0000313" key="14">
    <source>
        <dbReference type="EMBL" id="KAG8201687.1"/>
    </source>
</evidence>
<keyword evidence="10" id="KW-0472">Membrane</keyword>
<dbReference type="InterPro" id="IPR040986">
    <property type="entry name" value="QSOX_FAD-bd_dom"/>
</dbReference>
<evidence type="ECO:0000256" key="11">
    <source>
        <dbReference type="SAM" id="SignalP"/>
    </source>
</evidence>
<dbReference type="FunFam" id="3.40.30.10:FF:000073">
    <property type="entry name" value="Sulfhydryl oxidase"/>
    <property type="match status" value="1"/>
</dbReference>
<dbReference type="EMBL" id="JAFNEN010000003">
    <property type="protein sequence ID" value="KAG8201687.1"/>
    <property type="molecule type" value="Genomic_DNA"/>
</dbReference>
<sequence length="600" mass="69128">MKCMFLFGFGFLLLSVFSASKSKLLYKPYDPLVQLNSSNFHSTILGKSNAWIVEFYSSWCPHCQIFAPTWREFSRQIRTWKNIVKVAVVDCTEPDNVAICRQYEVDRYPTIKLFWRHVNETDFGEKLGGERDILSMENSLIDFLESHWDAEVPKDWPDLRPVSTKSLAELTNSMPANRQSMLLFVEQPDLYTGRKVILDLSVQREILMKRLLTTNQRLMKDLNLKVAEDTVPAVIRLYRNSFQLPLLKFHLNESSFDIRDKVFNSIIGTPRNKTKVEGFFYENITATSRSSTEGVYMTDLENAIFNLLNQEMAVSKTIEGERLSAMKSFLYVLKTYFPGSPPVMAYLAKLYDWVMQKSQSISGEEFADTLKELQGENQYLPKMREFLACKGSEPRFRGYPCSLWTLFHTLTVQAYSDVENKKSSKDNTGKVLFGIRDYVKNFFSCQACAAHFTRMAANVENEVNTTRDAVLWLWQAHNKVNLRLSGDDTEDPEHPKIQFPSAKACSECQSKDETSGDIVWNHDLVLKYLQRFYGSESIVKAPLPFPHEKSGSYKNSAMGSNVFSPLIQLFLCYCFTTSISFWMYFGQDGDIAFKSLQYMI</sequence>
<dbReference type="Pfam" id="PF18371">
    <property type="entry name" value="FAD_SOX"/>
    <property type="match status" value="1"/>
</dbReference>
<dbReference type="FunFam" id="1.20.120.1960:FF:000001">
    <property type="entry name" value="Sulfhydryl oxidase"/>
    <property type="match status" value="1"/>
</dbReference>
<dbReference type="GO" id="GO:0006457">
    <property type="term" value="P:protein folding"/>
    <property type="evidence" value="ECO:0007669"/>
    <property type="project" value="TreeGrafter"/>
</dbReference>
<proteinExistence type="inferred from homology"/>
<evidence type="ECO:0000256" key="9">
    <source>
        <dbReference type="ARBA" id="ARBA00048864"/>
    </source>
</evidence>
<dbReference type="GO" id="GO:0000139">
    <property type="term" value="C:Golgi membrane"/>
    <property type="evidence" value="ECO:0007669"/>
    <property type="project" value="TreeGrafter"/>
</dbReference>
<dbReference type="PROSITE" id="PS00194">
    <property type="entry name" value="THIOREDOXIN_1"/>
    <property type="match status" value="1"/>
</dbReference>
<evidence type="ECO:0000256" key="10">
    <source>
        <dbReference type="RuleBase" id="RU371123"/>
    </source>
</evidence>
<dbReference type="SUPFAM" id="SSF52833">
    <property type="entry name" value="Thioredoxin-like"/>
    <property type="match status" value="1"/>
</dbReference>
<evidence type="ECO:0000256" key="5">
    <source>
        <dbReference type="ARBA" id="ARBA00022827"/>
    </source>
</evidence>
<feature type="domain" description="Thioredoxin" evidence="13">
    <location>
        <begin position="13"/>
        <end position="146"/>
    </location>
</feature>
<dbReference type="Pfam" id="PF04777">
    <property type="entry name" value="Evr1_Alr"/>
    <property type="match status" value="1"/>
</dbReference>
<comment type="catalytic activity">
    <reaction evidence="9 10">
        <text>2 R'C(R)SH + O2 = R'C(R)S-S(R)CR' + H2O2</text>
        <dbReference type="Rhea" id="RHEA:17357"/>
        <dbReference type="ChEBI" id="CHEBI:15379"/>
        <dbReference type="ChEBI" id="CHEBI:16240"/>
        <dbReference type="ChEBI" id="CHEBI:16520"/>
        <dbReference type="ChEBI" id="CHEBI:17412"/>
        <dbReference type="EC" id="1.8.3.2"/>
    </reaction>
</comment>
<keyword evidence="5 10" id="KW-0274">FAD</keyword>
<evidence type="ECO:0000256" key="7">
    <source>
        <dbReference type="ARBA" id="ARBA00023157"/>
    </source>
</evidence>
<dbReference type="InterPro" id="IPR017905">
    <property type="entry name" value="ERV/ALR_sulphydryl_oxidase"/>
</dbReference>
<dbReference type="PROSITE" id="PS51324">
    <property type="entry name" value="ERV_ALR"/>
    <property type="match status" value="1"/>
</dbReference>
<dbReference type="GO" id="GO:0005615">
    <property type="term" value="C:extracellular space"/>
    <property type="evidence" value="ECO:0007669"/>
    <property type="project" value="TreeGrafter"/>
</dbReference>
<dbReference type="PANTHER" id="PTHR22897">
    <property type="entry name" value="QUIESCIN Q6-RELATED SULFHYDRYL OXIDASE"/>
    <property type="match status" value="1"/>
</dbReference>
<dbReference type="PROSITE" id="PS51352">
    <property type="entry name" value="THIOREDOXIN_2"/>
    <property type="match status" value="1"/>
</dbReference>
<dbReference type="InterPro" id="IPR013766">
    <property type="entry name" value="Thioredoxin_domain"/>
</dbReference>
<evidence type="ECO:0000313" key="15">
    <source>
        <dbReference type="Proteomes" id="UP000827092"/>
    </source>
</evidence>
<feature type="transmembrane region" description="Helical" evidence="10">
    <location>
        <begin position="562"/>
        <end position="585"/>
    </location>
</feature>
<keyword evidence="6 10" id="KW-0560">Oxidoreductase</keyword>
<dbReference type="PANTHER" id="PTHR22897:SF8">
    <property type="entry name" value="SULFHYDRYL OXIDASE"/>
    <property type="match status" value="1"/>
</dbReference>
<dbReference type="InterPro" id="IPR036774">
    <property type="entry name" value="ERV/ALR_sulphydryl_oxid_sf"/>
</dbReference>
<dbReference type="InterPro" id="IPR039798">
    <property type="entry name" value="Sulfhydryl_oxidase"/>
</dbReference>